<keyword evidence="5 7" id="KW-0067">ATP-binding</keyword>
<dbReference type="SUPFAM" id="SSF52540">
    <property type="entry name" value="P-loop containing nucleoside triphosphate hydrolases"/>
    <property type="match status" value="1"/>
</dbReference>
<dbReference type="Pfam" id="PF00493">
    <property type="entry name" value="MCM"/>
    <property type="match status" value="1"/>
</dbReference>
<dbReference type="PROSITE" id="PS50051">
    <property type="entry name" value="MCM_2"/>
    <property type="match status" value="1"/>
</dbReference>
<dbReference type="GO" id="GO:0042555">
    <property type="term" value="C:MCM complex"/>
    <property type="evidence" value="ECO:0007669"/>
    <property type="project" value="TreeGrafter"/>
</dbReference>
<feature type="compositionally biased region" description="Basic and acidic residues" evidence="8">
    <location>
        <begin position="774"/>
        <end position="784"/>
    </location>
</feature>
<dbReference type="SUPFAM" id="SSF50249">
    <property type="entry name" value="Nucleic acid-binding proteins"/>
    <property type="match status" value="1"/>
</dbReference>
<evidence type="ECO:0000313" key="10">
    <source>
        <dbReference type="EMBL" id="KAI1897496.1"/>
    </source>
</evidence>
<feature type="compositionally biased region" description="Basic and acidic residues" evidence="8">
    <location>
        <begin position="793"/>
        <end position="804"/>
    </location>
</feature>
<keyword evidence="4" id="KW-0378">Hydrolase</keyword>
<gene>
    <name evidence="10" type="ORF">AGOR_G00083870</name>
</gene>
<evidence type="ECO:0000256" key="3">
    <source>
        <dbReference type="ARBA" id="ARBA00022741"/>
    </source>
</evidence>
<dbReference type="OrthoDB" id="271325at2759"/>
<dbReference type="GO" id="GO:0005634">
    <property type="term" value="C:nucleus"/>
    <property type="evidence" value="ECO:0007669"/>
    <property type="project" value="UniProtKB-SubCell"/>
</dbReference>
<dbReference type="EMBL" id="JAERUA010000007">
    <property type="protein sequence ID" value="KAI1897496.1"/>
    <property type="molecule type" value="Genomic_DNA"/>
</dbReference>
<dbReference type="InterPro" id="IPR003593">
    <property type="entry name" value="AAA+_ATPase"/>
</dbReference>
<name>A0A8T3DNC5_9TELE</name>
<comment type="caution">
    <text evidence="10">The sequence shown here is derived from an EMBL/GenBank/DDBJ whole genome shotgun (WGS) entry which is preliminary data.</text>
</comment>
<keyword evidence="6 7" id="KW-0238">DNA-binding</keyword>
<dbReference type="GO" id="GO:0005524">
    <property type="term" value="F:ATP binding"/>
    <property type="evidence" value="ECO:0007669"/>
    <property type="project" value="UniProtKB-KW"/>
</dbReference>
<dbReference type="FunFam" id="3.40.50.300:FF:000671">
    <property type="entry name" value="DNA helicase MCM9 isoform X1"/>
    <property type="match status" value="1"/>
</dbReference>
<evidence type="ECO:0000259" key="9">
    <source>
        <dbReference type="PROSITE" id="PS50051"/>
    </source>
</evidence>
<keyword evidence="4" id="KW-0347">Helicase</keyword>
<dbReference type="AlphaFoldDB" id="A0A8T3DNC5"/>
<comment type="similarity">
    <text evidence="1 7">Belongs to the MCM family.</text>
</comment>
<feature type="compositionally biased region" description="Low complexity" evidence="8">
    <location>
        <begin position="749"/>
        <end position="763"/>
    </location>
</feature>
<feature type="region of interest" description="Disordered" evidence="8">
    <location>
        <begin position="667"/>
        <end position="688"/>
    </location>
</feature>
<dbReference type="InterPro" id="IPR012340">
    <property type="entry name" value="NA-bd_OB-fold"/>
</dbReference>
<feature type="compositionally biased region" description="Basic and acidic residues" evidence="8">
    <location>
        <begin position="677"/>
        <end position="688"/>
    </location>
</feature>
<dbReference type="GO" id="GO:0016787">
    <property type="term" value="F:hydrolase activity"/>
    <property type="evidence" value="ECO:0007669"/>
    <property type="project" value="UniProtKB-KW"/>
</dbReference>
<dbReference type="CDD" id="cd17760">
    <property type="entry name" value="MCM9"/>
    <property type="match status" value="1"/>
</dbReference>
<dbReference type="InterPro" id="IPR027417">
    <property type="entry name" value="P-loop_NTPase"/>
</dbReference>
<feature type="compositionally biased region" description="Basic and acidic residues" evidence="8">
    <location>
        <begin position="840"/>
        <end position="866"/>
    </location>
</feature>
<dbReference type="GO" id="GO:0000724">
    <property type="term" value="P:double-strand break repair via homologous recombination"/>
    <property type="evidence" value="ECO:0007669"/>
    <property type="project" value="TreeGrafter"/>
</dbReference>
<dbReference type="InterPro" id="IPR041562">
    <property type="entry name" value="MCM_lid"/>
</dbReference>
<evidence type="ECO:0000256" key="7">
    <source>
        <dbReference type="RuleBase" id="RU004070"/>
    </source>
</evidence>
<feature type="region of interest" description="Disordered" evidence="8">
    <location>
        <begin position="961"/>
        <end position="991"/>
    </location>
</feature>
<dbReference type="EC" id="3.6.4.12" evidence="2"/>
<dbReference type="Gene3D" id="2.40.50.140">
    <property type="entry name" value="Nucleic acid-binding proteins"/>
    <property type="match status" value="1"/>
</dbReference>
<accession>A0A8T3DNC5</accession>
<evidence type="ECO:0000256" key="8">
    <source>
        <dbReference type="SAM" id="MobiDB-lite"/>
    </source>
</evidence>
<keyword evidence="11" id="KW-1185">Reference proteome</keyword>
<dbReference type="Pfam" id="PF17855">
    <property type="entry name" value="MCM_lid"/>
    <property type="match status" value="1"/>
</dbReference>
<reference evidence="10" key="1">
    <citation type="submission" date="2021-01" db="EMBL/GenBank/DDBJ databases">
        <authorList>
            <person name="Zahm M."/>
            <person name="Roques C."/>
            <person name="Cabau C."/>
            <person name="Klopp C."/>
            <person name="Donnadieu C."/>
            <person name="Jouanno E."/>
            <person name="Lampietro C."/>
            <person name="Louis A."/>
            <person name="Herpin A."/>
            <person name="Echchiki A."/>
            <person name="Berthelot C."/>
            <person name="Parey E."/>
            <person name="Roest-Crollius H."/>
            <person name="Braasch I."/>
            <person name="Postlethwait J."/>
            <person name="Bobe J."/>
            <person name="Montfort J."/>
            <person name="Bouchez O."/>
            <person name="Begum T."/>
            <person name="Mejri S."/>
            <person name="Adams A."/>
            <person name="Chen W.-J."/>
            <person name="Guiguen Y."/>
        </authorList>
    </citation>
    <scope>NUCLEOTIDE SEQUENCE</scope>
    <source>
        <tissue evidence="10">Blood</tissue>
    </source>
</reference>
<dbReference type="InterPro" id="IPR033762">
    <property type="entry name" value="MCM_OB"/>
</dbReference>
<dbReference type="InterPro" id="IPR031327">
    <property type="entry name" value="MCM"/>
</dbReference>
<evidence type="ECO:0000256" key="2">
    <source>
        <dbReference type="ARBA" id="ARBA00012551"/>
    </source>
</evidence>
<proteinExistence type="inferred from homology"/>
<dbReference type="GO" id="GO:0017116">
    <property type="term" value="F:single-stranded DNA helicase activity"/>
    <property type="evidence" value="ECO:0007669"/>
    <property type="project" value="TreeGrafter"/>
</dbReference>
<feature type="region of interest" description="Disordered" evidence="8">
    <location>
        <begin position="738"/>
        <end position="906"/>
    </location>
</feature>
<dbReference type="GO" id="GO:0003697">
    <property type="term" value="F:single-stranded DNA binding"/>
    <property type="evidence" value="ECO:0007669"/>
    <property type="project" value="TreeGrafter"/>
</dbReference>
<dbReference type="SMART" id="SM00382">
    <property type="entry name" value="AAA"/>
    <property type="match status" value="1"/>
</dbReference>
<evidence type="ECO:0000256" key="4">
    <source>
        <dbReference type="ARBA" id="ARBA00022806"/>
    </source>
</evidence>
<dbReference type="PANTHER" id="PTHR11630">
    <property type="entry name" value="DNA REPLICATION LICENSING FACTOR MCM FAMILY MEMBER"/>
    <property type="match status" value="1"/>
</dbReference>
<protein>
    <recommendedName>
        <fullName evidence="2">DNA helicase</fullName>
        <ecNumber evidence="2">3.6.4.12</ecNumber>
    </recommendedName>
</protein>
<dbReference type="PANTHER" id="PTHR11630:SF48">
    <property type="entry name" value="DNA HELICASE MCM9"/>
    <property type="match status" value="1"/>
</dbReference>
<evidence type="ECO:0000256" key="5">
    <source>
        <dbReference type="ARBA" id="ARBA00022840"/>
    </source>
</evidence>
<dbReference type="InterPro" id="IPR001208">
    <property type="entry name" value="MCM_dom"/>
</dbReference>
<dbReference type="SMART" id="SM00350">
    <property type="entry name" value="MCM"/>
    <property type="match status" value="1"/>
</dbReference>
<dbReference type="Gene3D" id="3.40.50.300">
    <property type="entry name" value="P-loop containing nucleotide triphosphate hydrolases"/>
    <property type="match status" value="1"/>
</dbReference>
<keyword evidence="3 7" id="KW-0547">Nucleotide-binding</keyword>
<dbReference type="PRINTS" id="PR01657">
    <property type="entry name" value="MCMFAMILY"/>
</dbReference>
<organism evidence="10 11">
    <name type="scientific">Albula goreensis</name>
    <dbReference type="NCBI Taxonomy" id="1534307"/>
    <lineage>
        <taxon>Eukaryota</taxon>
        <taxon>Metazoa</taxon>
        <taxon>Chordata</taxon>
        <taxon>Craniata</taxon>
        <taxon>Vertebrata</taxon>
        <taxon>Euteleostomi</taxon>
        <taxon>Actinopterygii</taxon>
        <taxon>Neopterygii</taxon>
        <taxon>Teleostei</taxon>
        <taxon>Albuliformes</taxon>
        <taxon>Albulidae</taxon>
        <taxon>Albula</taxon>
    </lineage>
</organism>
<evidence type="ECO:0000256" key="1">
    <source>
        <dbReference type="ARBA" id="ARBA00008010"/>
    </source>
</evidence>
<evidence type="ECO:0000256" key="6">
    <source>
        <dbReference type="ARBA" id="ARBA00023125"/>
    </source>
</evidence>
<dbReference type="Pfam" id="PF17207">
    <property type="entry name" value="MCM_OB"/>
    <property type="match status" value="1"/>
</dbReference>
<feature type="domain" description="MCM C-terminal AAA(+) ATPase" evidence="9">
    <location>
        <begin position="204"/>
        <end position="407"/>
    </location>
</feature>
<sequence>MPSGLPVCPELTRDRIPRSRDVGHFLSVTGTVIRTSVAKVLEFERDYMCNKCRHVFSTKADFEQFYSFSPPNLCPNEEGCSSYRFTCLAGSASSPTACRDYQEIKVQEQAQKLSVGSIPRSMLVILEDDLVDSCKSGDDITVYGVVRQRWKPLYPDTRCELEIVLKANFIEVNNEQSTAAMVLDDIQKEFEEFWEKYKDDPLSGRNQILMSLCPQVFGLYVVKLAVAMILAGGVQRVDASGTKVRGESHLLLVGDPGTGKSQFLKYAAKITPRSVLTAGIGSTSAGLTVAAVKDSGEWHLEAGALVLSDGGLCCIDEFNSIKEHDRTSIHEAMEQQTISVAKAGMVCKLNTRTAILAATNPKGQYDPSVSVSVNVALASPLLSRFDLVLVLLDTKNPEWDRIISSFILQNKSGPSKSESVWSMEKMKAYFCLVKSLQPQMSEEANSILVRYYQVQRQNGSRNAARTTIRMLESLGRLAEAHAKLMFRDTVTVEDAVVVVSVMECSMQGGALLGDVNALHTSFPDNPSEQYKMQCEIILEGLGLNHILRKELDRLSWQWNKGHSSQKQKHLSEGELRTIRNSGANQEASSMQISQDGLEKNGRADGGLDWFHSLSDPSLLSPIKPFSESTLMGTRVMSEDLALLPSNTGNLSEKGRKYAADEVPVKTADEAASAGHENTVEAPRDKSDSIVEKVSRSLRGKRLKKLNDSSQLGEGSAVEIRDVSVTRNEGHREDLEPFFSTDALPSHSTPMPVKKPSFKKSSAPPNHPFSDWDTMETKGGPEDLQSKLSSFTFRPRERLAHREIHGSAPQVNDRAVSGQGGETSTEWRGLTENRALSDAGFTEKEAAIPEEQRQRKRFDRYNSEKQIDTMQPAEGSSISRKLSHKAASEAKDYLSEGSCDQGKKNESLAAAEVKEHRRQQLLQRLGSVTTMDQPAQPKPSCATVCSSTLAKFSRFSFTASSDKTSEQPEVSVCERTNPGTSDLASGHAGSNPRKRKCFEFGSVGSKGILLGQSLFSSSVIDDSDLNVDWEEECSKRAKV</sequence>
<evidence type="ECO:0000313" key="11">
    <source>
        <dbReference type="Proteomes" id="UP000829720"/>
    </source>
</evidence>
<dbReference type="Proteomes" id="UP000829720">
    <property type="component" value="Unassembled WGS sequence"/>
</dbReference>